<dbReference type="Pfam" id="PF00107">
    <property type="entry name" value="ADH_zinc_N"/>
    <property type="match status" value="1"/>
</dbReference>
<dbReference type="Proteomes" id="UP000247763">
    <property type="component" value="Chromosome"/>
</dbReference>
<protein>
    <submittedName>
        <fullName evidence="2">NAD(P)-dependent alcohol dehydrogenase</fullName>
    </submittedName>
</protein>
<dbReference type="InterPro" id="IPR020843">
    <property type="entry name" value="ER"/>
</dbReference>
<sequence length="340" mass="35858">MRAIQVSEPWGVDRVEVVERPEPKPGHGQVLVRMKAVSLNYRDLLMVGGVYSRGPAMAGTITPFSDGCGVVEAVGEGVTRVKPGDRVSTLFFQNWTSGRATVEKLTSALGSPIPGAGAELQVFSQEGVSKVPDFLTDEEVSTLACAGLTAWRGLFEDARLEPGDTVVLQGTGGVSIFGLQFAHAAGLRTIVTSSSDAKLERARLLGADHLINYRATPEWSRPVREATGGVGADFIMEVGGAGTIHQSLRAVRIGGHIAIIGVVAGAGEGVNPGVLIGNNAKLQGLSVGSREMFEAMCRAIALHGIRPVVDKVFPFTEVREAFRAMQAGEHFGKIVLTFGA</sequence>
<dbReference type="CDD" id="cd08276">
    <property type="entry name" value="MDR7"/>
    <property type="match status" value="1"/>
</dbReference>
<dbReference type="AlphaFoldDB" id="A0A2Z3HUJ1"/>
<dbReference type="Gene3D" id="3.90.180.10">
    <property type="entry name" value="Medium-chain alcohol dehydrogenases, catalytic domain"/>
    <property type="match status" value="1"/>
</dbReference>
<accession>A0A2Z3HUJ1</accession>
<evidence type="ECO:0000313" key="2">
    <source>
        <dbReference type="EMBL" id="AWM77051.1"/>
    </source>
</evidence>
<dbReference type="SMART" id="SM00829">
    <property type="entry name" value="PKS_ER"/>
    <property type="match status" value="1"/>
</dbReference>
<dbReference type="GO" id="GO:0016491">
    <property type="term" value="F:oxidoreductase activity"/>
    <property type="evidence" value="ECO:0007669"/>
    <property type="project" value="InterPro"/>
</dbReference>
<dbReference type="PANTHER" id="PTHR45033">
    <property type="match status" value="1"/>
</dbReference>
<dbReference type="Pfam" id="PF08240">
    <property type="entry name" value="ADH_N"/>
    <property type="match status" value="1"/>
</dbReference>
<organism evidence="2 3">
    <name type="scientific">Phenylobacterium parvum</name>
    <dbReference type="NCBI Taxonomy" id="2201350"/>
    <lineage>
        <taxon>Bacteria</taxon>
        <taxon>Pseudomonadati</taxon>
        <taxon>Pseudomonadota</taxon>
        <taxon>Alphaproteobacteria</taxon>
        <taxon>Caulobacterales</taxon>
        <taxon>Caulobacteraceae</taxon>
        <taxon>Phenylobacterium</taxon>
    </lineage>
</organism>
<dbReference type="SUPFAM" id="SSF50129">
    <property type="entry name" value="GroES-like"/>
    <property type="match status" value="1"/>
</dbReference>
<name>A0A2Z3HUJ1_9CAUL</name>
<dbReference type="SUPFAM" id="SSF51735">
    <property type="entry name" value="NAD(P)-binding Rossmann-fold domains"/>
    <property type="match status" value="1"/>
</dbReference>
<dbReference type="InterPro" id="IPR013154">
    <property type="entry name" value="ADH-like_N"/>
</dbReference>
<dbReference type="EMBL" id="CP029479">
    <property type="protein sequence ID" value="AWM77051.1"/>
    <property type="molecule type" value="Genomic_DNA"/>
</dbReference>
<keyword evidence="3" id="KW-1185">Reference proteome</keyword>
<feature type="domain" description="Enoyl reductase (ER)" evidence="1">
    <location>
        <begin position="11"/>
        <end position="336"/>
    </location>
</feature>
<proteinExistence type="predicted"/>
<dbReference type="PANTHER" id="PTHR45033:SF2">
    <property type="entry name" value="ZINC-TYPE ALCOHOL DEHYDROGENASE-LIKE PROTEIN C1773.06C"/>
    <property type="match status" value="1"/>
</dbReference>
<dbReference type="RefSeq" id="WP_110449620.1">
    <property type="nucleotide sequence ID" value="NZ_CP029479.1"/>
</dbReference>
<dbReference type="InterPro" id="IPR011032">
    <property type="entry name" value="GroES-like_sf"/>
</dbReference>
<dbReference type="InterPro" id="IPR052711">
    <property type="entry name" value="Zinc_ADH-like"/>
</dbReference>
<dbReference type="InterPro" id="IPR013149">
    <property type="entry name" value="ADH-like_C"/>
</dbReference>
<evidence type="ECO:0000313" key="3">
    <source>
        <dbReference type="Proteomes" id="UP000247763"/>
    </source>
</evidence>
<dbReference type="OrthoDB" id="9805663at2"/>
<dbReference type="InterPro" id="IPR036291">
    <property type="entry name" value="NAD(P)-bd_dom_sf"/>
</dbReference>
<dbReference type="Gene3D" id="3.40.50.720">
    <property type="entry name" value="NAD(P)-binding Rossmann-like Domain"/>
    <property type="match status" value="1"/>
</dbReference>
<reference evidence="3" key="1">
    <citation type="submission" date="2018-05" db="EMBL/GenBank/DDBJ databases">
        <title>Genome sequencing of Phenylobacterium sp. HYN0004.</title>
        <authorList>
            <person name="Yi H."/>
            <person name="Baek C."/>
        </authorList>
    </citation>
    <scope>NUCLEOTIDE SEQUENCE [LARGE SCALE GENOMIC DNA]</scope>
    <source>
        <strain evidence="3">HYN0004</strain>
    </source>
</reference>
<dbReference type="KEGG" id="phb:HYN04_04340"/>
<evidence type="ECO:0000259" key="1">
    <source>
        <dbReference type="SMART" id="SM00829"/>
    </source>
</evidence>
<gene>
    <name evidence="2" type="ORF">HYN04_04340</name>
</gene>